<evidence type="ECO:0000313" key="2">
    <source>
        <dbReference type="EMBL" id="MBW62849.1"/>
    </source>
</evidence>
<sequence>MVLPIPSSIMATVTINLSLDAACWAAPWKKKKSARKSCPRAMISRFRSFATILLRTPPSSNVVSCLGKCLFYELNPLV</sequence>
<protein>
    <submittedName>
        <fullName evidence="2">Putative secreted protein</fullName>
    </submittedName>
</protein>
<accession>A0A2M4CC61</accession>
<feature type="chain" id="PRO_5014811575" evidence="1">
    <location>
        <begin position="26"/>
        <end position="78"/>
    </location>
</feature>
<dbReference type="AlphaFoldDB" id="A0A2M4CC61"/>
<proteinExistence type="predicted"/>
<dbReference type="EMBL" id="GGFJ01013708">
    <property type="protein sequence ID" value="MBW62849.1"/>
    <property type="molecule type" value="Transcribed_RNA"/>
</dbReference>
<reference evidence="2" key="1">
    <citation type="submission" date="2018-01" db="EMBL/GenBank/DDBJ databases">
        <title>An insight into the sialome of Amazonian anophelines.</title>
        <authorList>
            <person name="Ribeiro J.M."/>
            <person name="Scarpassa V."/>
            <person name="Calvo E."/>
        </authorList>
    </citation>
    <scope>NUCLEOTIDE SEQUENCE</scope>
    <source>
        <tissue evidence="2">Salivary glands</tissue>
    </source>
</reference>
<name>A0A2M4CC61_9DIPT</name>
<feature type="signal peptide" evidence="1">
    <location>
        <begin position="1"/>
        <end position="25"/>
    </location>
</feature>
<organism evidence="2">
    <name type="scientific">Anopheles marajoara</name>
    <dbReference type="NCBI Taxonomy" id="58244"/>
    <lineage>
        <taxon>Eukaryota</taxon>
        <taxon>Metazoa</taxon>
        <taxon>Ecdysozoa</taxon>
        <taxon>Arthropoda</taxon>
        <taxon>Hexapoda</taxon>
        <taxon>Insecta</taxon>
        <taxon>Pterygota</taxon>
        <taxon>Neoptera</taxon>
        <taxon>Endopterygota</taxon>
        <taxon>Diptera</taxon>
        <taxon>Nematocera</taxon>
        <taxon>Culicoidea</taxon>
        <taxon>Culicidae</taxon>
        <taxon>Anophelinae</taxon>
        <taxon>Anopheles</taxon>
    </lineage>
</organism>
<evidence type="ECO:0000256" key="1">
    <source>
        <dbReference type="SAM" id="SignalP"/>
    </source>
</evidence>
<keyword evidence="1" id="KW-0732">Signal</keyword>